<feature type="transmembrane region" description="Helical" evidence="7">
    <location>
        <begin position="247"/>
        <end position="269"/>
    </location>
</feature>
<protein>
    <submittedName>
        <fullName evidence="8">Sporulation integral membrane protein YtvI</fullName>
    </submittedName>
</protein>
<dbReference type="EMBL" id="DVGC01000023">
    <property type="protein sequence ID" value="HIR05121.1"/>
    <property type="molecule type" value="Genomic_DNA"/>
</dbReference>
<dbReference type="InterPro" id="IPR014227">
    <property type="entry name" value="YtvI-like"/>
</dbReference>
<comment type="caution">
    <text evidence="8">The sequence shown here is derived from an EMBL/GenBank/DDBJ whole genome shotgun (WGS) entry which is preliminary data.</text>
</comment>
<dbReference type="PANTHER" id="PTHR21716">
    <property type="entry name" value="TRANSMEMBRANE PROTEIN"/>
    <property type="match status" value="1"/>
</dbReference>
<gene>
    <name evidence="8" type="primary">ytvI</name>
    <name evidence="8" type="ORF">IAB28_04040</name>
</gene>
<reference evidence="8" key="1">
    <citation type="submission" date="2020-10" db="EMBL/GenBank/DDBJ databases">
        <authorList>
            <person name="Gilroy R."/>
        </authorList>
    </citation>
    <scope>NUCLEOTIDE SEQUENCE</scope>
    <source>
        <strain evidence="8">CHK180-2868</strain>
    </source>
</reference>
<reference evidence="8" key="2">
    <citation type="journal article" date="2021" name="PeerJ">
        <title>Extensive microbial diversity within the chicken gut microbiome revealed by metagenomics and culture.</title>
        <authorList>
            <person name="Gilroy R."/>
            <person name="Ravi A."/>
            <person name="Getino M."/>
            <person name="Pursley I."/>
            <person name="Horton D.L."/>
            <person name="Alikhan N.F."/>
            <person name="Baker D."/>
            <person name="Gharbi K."/>
            <person name="Hall N."/>
            <person name="Watson M."/>
            <person name="Adriaenssens E.M."/>
            <person name="Foster-Nyarko E."/>
            <person name="Jarju S."/>
            <person name="Secka A."/>
            <person name="Antonio M."/>
            <person name="Oren A."/>
            <person name="Chaudhuri R.R."/>
            <person name="La Ragione R."/>
            <person name="Hildebrand F."/>
            <person name="Pallen M.J."/>
        </authorList>
    </citation>
    <scope>NUCLEOTIDE SEQUENCE</scope>
    <source>
        <strain evidence="8">CHK180-2868</strain>
    </source>
</reference>
<evidence type="ECO:0000256" key="3">
    <source>
        <dbReference type="ARBA" id="ARBA00022692"/>
    </source>
</evidence>
<evidence type="ECO:0000256" key="1">
    <source>
        <dbReference type="ARBA" id="ARBA00004141"/>
    </source>
</evidence>
<dbReference type="AlphaFoldDB" id="A0A9D1A327"/>
<dbReference type="Pfam" id="PF01594">
    <property type="entry name" value="AI-2E_transport"/>
    <property type="match status" value="1"/>
</dbReference>
<dbReference type="PANTHER" id="PTHR21716:SF68">
    <property type="entry name" value="TRANSPORT PROTEIN YTVI-RELATED"/>
    <property type="match status" value="1"/>
</dbReference>
<dbReference type="InterPro" id="IPR002549">
    <property type="entry name" value="AI-2E-like"/>
</dbReference>
<evidence type="ECO:0000313" key="8">
    <source>
        <dbReference type="EMBL" id="HIR05121.1"/>
    </source>
</evidence>
<dbReference type="Proteomes" id="UP000824250">
    <property type="component" value="Unassembled WGS sequence"/>
</dbReference>
<feature type="transmembrane region" description="Helical" evidence="7">
    <location>
        <begin position="321"/>
        <end position="344"/>
    </location>
</feature>
<feature type="transmembrane region" description="Helical" evidence="7">
    <location>
        <begin position="219"/>
        <end position="241"/>
    </location>
</feature>
<comment type="similarity">
    <text evidence="2">Belongs to the autoinducer-2 exporter (AI-2E) (TC 2.A.86) family.</text>
</comment>
<dbReference type="GO" id="GO:0016020">
    <property type="term" value="C:membrane"/>
    <property type="evidence" value="ECO:0007669"/>
    <property type="project" value="UniProtKB-SubCell"/>
</dbReference>
<evidence type="ECO:0000256" key="2">
    <source>
        <dbReference type="ARBA" id="ARBA00009773"/>
    </source>
</evidence>
<proteinExistence type="inferred from homology"/>
<evidence type="ECO:0000313" key="9">
    <source>
        <dbReference type="Proteomes" id="UP000824250"/>
    </source>
</evidence>
<feature type="region of interest" description="Disordered" evidence="6">
    <location>
        <begin position="373"/>
        <end position="410"/>
    </location>
</feature>
<comment type="subcellular location">
    <subcellularLocation>
        <location evidence="1">Membrane</location>
        <topology evidence="1">Multi-pass membrane protein</topology>
    </subcellularLocation>
</comment>
<keyword evidence="4 7" id="KW-1133">Transmembrane helix</keyword>
<name>A0A9D1A327_9FIRM</name>
<keyword evidence="3 7" id="KW-0812">Transmembrane</keyword>
<evidence type="ECO:0000256" key="5">
    <source>
        <dbReference type="ARBA" id="ARBA00023136"/>
    </source>
</evidence>
<feature type="transmembrane region" description="Helical" evidence="7">
    <location>
        <begin position="168"/>
        <end position="186"/>
    </location>
</feature>
<evidence type="ECO:0000256" key="6">
    <source>
        <dbReference type="SAM" id="MobiDB-lite"/>
    </source>
</evidence>
<feature type="compositionally biased region" description="Basic and acidic residues" evidence="6">
    <location>
        <begin position="396"/>
        <end position="410"/>
    </location>
</feature>
<feature type="transmembrane region" description="Helical" evidence="7">
    <location>
        <begin position="37"/>
        <end position="57"/>
    </location>
</feature>
<evidence type="ECO:0000256" key="4">
    <source>
        <dbReference type="ARBA" id="ARBA00022989"/>
    </source>
</evidence>
<feature type="transmembrane region" description="Helical" evidence="7">
    <location>
        <begin position="281"/>
        <end position="301"/>
    </location>
</feature>
<accession>A0A9D1A327</accession>
<keyword evidence="5 7" id="KW-0472">Membrane</keyword>
<dbReference type="GO" id="GO:0055085">
    <property type="term" value="P:transmembrane transport"/>
    <property type="evidence" value="ECO:0007669"/>
    <property type="project" value="TreeGrafter"/>
</dbReference>
<feature type="transmembrane region" description="Helical" evidence="7">
    <location>
        <begin position="69"/>
        <end position="92"/>
    </location>
</feature>
<evidence type="ECO:0000256" key="7">
    <source>
        <dbReference type="SAM" id="Phobius"/>
    </source>
</evidence>
<organism evidence="8 9">
    <name type="scientific">Candidatus Copromonas faecavium</name>
    <name type="common">nom. illeg.</name>
    <dbReference type="NCBI Taxonomy" id="2840740"/>
    <lineage>
        <taxon>Bacteria</taxon>
        <taxon>Bacillati</taxon>
        <taxon>Bacillota</taxon>
        <taxon>Clostridia</taxon>
        <taxon>Lachnospirales</taxon>
        <taxon>Lachnospiraceae</taxon>
        <taxon>Candidatus Copromonas (nom. illeg.)</taxon>
    </lineage>
</organism>
<feature type="transmembrane region" description="Helical" evidence="7">
    <location>
        <begin position="12"/>
        <end position="31"/>
    </location>
</feature>
<dbReference type="NCBIfam" id="TIGR02872">
    <property type="entry name" value="spore_ytvI"/>
    <property type="match status" value="1"/>
</dbReference>
<sequence>MGGLDIRKYIRIFLNIAVPIAIIYAVCVWGVRLLLFFMPFVIGWIVAMIANPPVRFLEKRLKIVRKHGSAVLIVGVLALVILGLYGLITFLMREMNSFLKALPGLFQTMQQDVAAALSNISSLLSFLPDGIVSAFEQAADSMGTYVGEFVQNYAASAGGAVARSLPDAFINVLFVLISSYMFLAEHDRILTAVRKRMPDAVIKYVGFLKRDIRTVIGGYFMAQFKIMFVVAVILFAGLLVLQVRYSFLIAIGIALLDFLPMFGTGTALIPWAAVKLITGEYAYAIGLLLLYVLTQVIRQIIQPKIVGDSMGLPPLTTLILLFLGFKFRGIAGMILAVPIGMVVIKFYEYGAFDSLIANGKLLIKEIGKLMREDGEESEAQEVPGIGERTAARKSRAGAEPRDEKGEKQQR</sequence>